<sequence length="112" mass="12760">MSDSRLPTHLLVSALLRQVSAEGGNGVILAKGDRESGTYIVLLRERDGSVKLVERRPSAGFGFEWQVTQEKTPENEGEIYEYCDRRHAQDEDLWVVELQVENAQRFVAQMRP</sequence>
<dbReference type="RefSeq" id="WP_222824359.1">
    <property type="nucleotide sequence ID" value="NZ_JAHWXP010000002.1"/>
</dbReference>
<evidence type="ECO:0000313" key="2">
    <source>
        <dbReference type="Proteomes" id="UP000759298"/>
    </source>
</evidence>
<proteinExistence type="predicted"/>
<keyword evidence="2" id="KW-1185">Reference proteome</keyword>
<dbReference type="EMBL" id="JAHWXP010000002">
    <property type="protein sequence ID" value="MBY8336714.1"/>
    <property type="molecule type" value="Genomic_DNA"/>
</dbReference>
<evidence type="ECO:0000313" key="1">
    <source>
        <dbReference type="EMBL" id="MBY8336714.1"/>
    </source>
</evidence>
<organism evidence="1 2">
    <name type="scientific">Alteriqipengyuania abyssalis</name>
    <dbReference type="NCBI Taxonomy" id="2860200"/>
    <lineage>
        <taxon>Bacteria</taxon>
        <taxon>Pseudomonadati</taxon>
        <taxon>Pseudomonadota</taxon>
        <taxon>Alphaproteobacteria</taxon>
        <taxon>Sphingomonadales</taxon>
        <taxon>Erythrobacteraceae</taxon>
        <taxon>Alteriqipengyuania</taxon>
    </lineage>
</organism>
<accession>A0ABS7PCC9</accession>
<dbReference type="InterPro" id="IPR009964">
    <property type="entry name" value="DUF1491"/>
</dbReference>
<dbReference type="Proteomes" id="UP000759298">
    <property type="component" value="Unassembled WGS sequence"/>
</dbReference>
<protein>
    <submittedName>
        <fullName evidence="1">DUF1491 family protein</fullName>
    </submittedName>
</protein>
<name>A0ABS7PCC9_9SPHN</name>
<comment type="caution">
    <text evidence="1">The sequence shown here is derived from an EMBL/GenBank/DDBJ whole genome shotgun (WGS) entry which is preliminary data.</text>
</comment>
<dbReference type="Gene3D" id="3.40.1530.20">
    <property type="entry name" value="Protein of unknown function (DUF1491)"/>
    <property type="match status" value="1"/>
</dbReference>
<reference evidence="1 2" key="1">
    <citation type="submission" date="2021-07" db="EMBL/GenBank/DDBJ databases">
        <title>Alteriqipengyuania abyssalis NZ-12B nov, sp.nov isolated from deep sea sponge in pacific ocean.</title>
        <authorList>
            <person name="Tareen S."/>
            <person name="Wink J."/>
        </authorList>
    </citation>
    <scope>NUCLEOTIDE SEQUENCE [LARGE SCALE GENOMIC DNA]</scope>
    <source>
        <strain evidence="1 2">NZ-12B</strain>
    </source>
</reference>
<gene>
    <name evidence="1" type="ORF">KYN89_06600</name>
</gene>
<dbReference type="Pfam" id="PF07372">
    <property type="entry name" value="DUF1491"/>
    <property type="match status" value="1"/>
</dbReference>